<reference evidence="2" key="1">
    <citation type="submission" date="2017-02" db="EMBL/GenBank/DDBJ databases">
        <authorList>
            <person name="Varghese N."/>
            <person name="Submissions S."/>
        </authorList>
    </citation>
    <scope>NUCLEOTIDE SEQUENCE [LARGE SCALE GENOMIC DNA]</scope>
    <source>
        <strain evidence="2">R11H</strain>
    </source>
</reference>
<dbReference type="Proteomes" id="UP000190044">
    <property type="component" value="Unassembled WGS sequence"/>
</dbReference>
<proteinExistence type="predicted"/>
<evidence type="ECO:0000313" key="1">
    <source>
        <dbReference type="EMBL" id="SKB62756.1"/>
    </source>
</evidence>
<dbReference type="AlphaFoldDB" id="A0A1T5CTU0"/>
<sequence length="47" mass="5613">MPPRPRPVVGEYDPKLQRVRTHSDDFYDHRKAVLDRIRQALAAEKRK</sequence>
<dbReference type="EMBL" id="FUYP01000011">
    <property type="protein sequence ID" value="SKB62756.1"/>
    <property type="molecule type" value="Genomic_DNA"/>
</dbReference>
<gene>
    <name evidence="1" type="ORF">SAMN06295937_1011103</name>
</gene>
<evidence type="ECO:0000313" key="2">
    <source>
        <dbReference type="Proteomes" id="UP000190044"/>
    </source>
</evidence>
<organism evidence="1 2">
    <name type="scientific">Sphingopyxis flava</name>
    <dbReference type="NCBI Taxonomy" id="1507287"/>
    <lineage>
        <taxon>Bacteria</taxon>
        <taxon>Pseudomonadati</taxon>
        <taxon>Pseudomonadota</taxon>
        <taxon>Alphaproteobacteria</taxon>
        <taxon>Sphingomonadales</taxon>
        <taxon>Sphingomonadaceae</taxon>
        <taxon>Sphingopyxis</taxon>
    </lineage>
</organism>
<accession>A0A1T5CTU0</accession>
<keyword evidence="2" id="KW-1185">Reference proteome</keyword>
<name>A0A1T5CTU0_9SPHN</name>
<dbReference type="RefSeq" id="WP_245798701.1">
    <property type="nucleotide sequence ID" value="NZ_FUYP01000011.1"/>
</dbReference>
<protein>
    <submittedName>
        <fullName evidence="1">Uncharacterized protein</fullName>
    </submittedName>
</protein>